<feature type="chain" id="PRO_5045510964" description="Lipoprotein" evidence="7">
    <location>
        <begin position="26"/>
        <end position="283"/>
    </location>
</feature>
<evidence type="ECO:0000256" key="4">
    <source>
        <dbReference type="ARBA" id="ARBA00023139"/>
    </source>
</evidence>
<evidence type="ECO:0000256" key="6">
    <source>
        <dbReference type="PIRNR" id="PIRNR002854"/>
    </source>
</evidence>
<comment type="subcellular location">
    <subcellularLocation>
        <location evidence="1">Membrane</location>
        <topology evidence="1">Lipid-anchor</topology>
    </subcellularLocation>
</comment>
<name>A0ABN1AE42_9ACTN</name>
<evidence type="ECO:0000256" key="5">
    <source>
        <dbReference type="ARBA" id="ARBA00023288"/>
    </source>
</evidence>
<evidence type="ECO:0000256" key="7">
    <source>
        <dbReference type="SAM" id="SignalP"/>
    </source>
</evidence>
<dbReference type="InterPro" id="IPR004872">
    <property type="entry name" value="Lipoprotein_NlpA"/>
</dbReference>
<dbReference type="PIRSF" id="PIRSF002854">
    <property type="entry name" value="MetQ"/>
    <property type="match status" value="1"/>
</dbReference>
<proteinExistence type="inferred from homology"/>
<dbReference type="RefSeq" id="WP_346096747.1">
    <property type="nucleotide sequence ID" value="NZ_BAAABY010000030.1"/>
</dbReference>
<dbReference type="Gene3D" id="3.40.190.10">
    <property type="entry name" value="Periplasmic binding protein-like II"/>
    <property type="match status" value="2"/>
</dbReference>
<evidence type="ECO:0000256" key="3">
    <source>
        <dbReference type="ARBA" id="ARBA00023136"/>
    </source>
</evidence>
<dbReference type="Proteomes" id="UP001500909">
    <property type="component" value="Unassembled WGS sequence"/>
</dbReference>
<dbReference type="SUPFAM" id="SSF53850">
    <property type="entry name" value="Periplasmic binding protein-like II"/>
    <property type="match status" value="1"/>
</dbReference>
<dbReference type="PROSITE" id="PS51257">
    <property type="entry name" value="PROKAR_LIPOPROTEIN"/>
    <property type="match status" value="1"/>
</dbReference>
<protein>
    <recommendedName>
        <fullName evidence="6">Lipoprotein</fullName>
    </recommendedName>
</protein>
<feature type="signal peptide" evidence="7">
    <location>
        <begin position="1"/>
        <end position="25"/>
    </location>
</feature>
<evidence type="ECO:0000256" key="1">
    <source>
        <dbReference type="ARBA" id="ARBA00004635"/>
    </source>
</evidence>
<keyword evidence="3" id="KW-0472">Membrane</keyword>
<comment type="caution">
    <text evidence="8">The sequence shown here is derived from an EMBL/GenBank/DDBJ whole genome shotgun (WGS) entry which is preliminary data.</text>
</comment>
<gene>
    <name evidence="8" type="ORF">GCM10010361_43270</name>
</gene>
<dbReference type="PANTHER" id="PTHR30429">
    <property type="entry name" value="D-METHIONINE-BINDING LIPOPROTEIN METQ"/>
    <property type="match status" value="1"/>
</dbReference>
<keyword evidence="2 7" id="KW-0732">Signal</keyword>
<keyword evidence="9" id="KW-1185">Reference proteome</keyword>
<dbReference type="PANTHER" id="PTHR30429:SF0">
    <property type="entry name" value="METHIONINE-BINDING LIPOPROTEIN METQ"/>
    <property type="match status" value="1"/>
</dbReference>
<dbReference type="EMBL" id="BAAABY010000030">
    <property type="protein sequence ID" value="GAA0474239.1"/>
    <property type="molecule type" value="Genomic_DNA"/>
</dbReference>
<evidence type="ECO:0000313" key="9">
    <source>
        <dbReference type="Proteomes" id="UP001500909"/>
    </source>
</evidence>
<accession>A0ABN1AE42</accession>
<sequence>MRNTVKLTGAVAAAAVLTLALGACSAPSDPDVDRSDSASSPLVVGATSVPHAEILEYVKKDLAPKEKLKLDVKIYDDYQLINPATKDNTLDANYFQTKEFLDDWNKKNDGDIVPVANVHVEPMGLYSKKHKSLSDLGSGDTIGVPSDAPNQARALKLLDKEGVIELKADAPAVPGLNDIGDKKGLKITEAKAETLAPTLPDYDAAVINGNYAIAGKLSPKKDSLALESAKNSPYANFLAVDKSKKNDERVQKLAKLLNSDQVKKFIETHYKDGSVLPSFGKTS</sequence>
<dbReference type="Pfam" id="PF03180">
    <property type="entry name" value="Lipoprotein_9"/>
    <property type="match status" value="1"/>
</dbReference>
<reference evidence="8 9" key="1">
    <citation type="journal article" date="2019" name="Int. J. Syst. Evol. Microbiol.">
        <title>The Global Catalogue of Microorganisms (GCM) 10K type strain sequencing project: providing services to taxonomists for standard genome sequencing and annotation.</title>
        <authorList>
            <consortium name="The Broad Institute Genomics Platform"/>
            <consortium name="The Broad Institute Genome Sequencing Center for Infectious Disease"/>
            <person name="Wu L."/>
            <person name="Ma J."/>
        </authorList>
    </citation>
    <scope>NUCLEOTIDE SEQUENCE [LARGE SCALE GENOMIC DNA]</scope>
    <source>
        <strain evidence="8 9">JCM 4805</strain>
    </source>
</reference>
<evidence type="ECO:0000313" key="8">
    <source>
        <dbReference type="EMBL" id="GAA0474239.1"/>
    </source>
</evidence>
<evidence type="ECO:0000256" key="2">
    <source>
        <dbReference type="ARBA" id="ARBA00022729"/>
    </source>
</evidence>
<keyword evidence="4" id="KW-0564">Palmitate</keyword>
<organism evidence="8 9">
    <name type="scientific">Streptomyces olivaceiscleroticus</name>
    <dbReference type="NCBI Taxonomy" id="68245"/>
    <lineage>
        <taxon>Bacteria</taxon>
        <taxon>Bacillati</taxon>
        <taxon>Actinomycetota</taxon>
        <taxon>Actinomycetes</taxon>
        <taxon>Kitasatosporales</taxon>
        <taxon>Streptomycetaceae</taxon>
        <taxon>Streptomyces</taxon>
    </lineage>
</organism>
<comment type="similarity">
    <text evidence="6">Belongs to the nlpA lipoprotein family.</text>
</comment>
<keyword evidence="5 6" id="KW-0449">Lipoprotein</keyword>